<feature type="region of interest" description="Disordered" evidence="1">
    <location>
        <begin position="718"/>
        <end position="819"/>
    </location>
</feature>
<dbReference type="Proteomes" id="UP001198163">
    <property type="component" value="Unassembled WGS sequence"/>
</dbReference>
<dbReference type="Pfam" id="PF01136">
    <property type="entry name" value="Peptidase_U32"/>
    <property type="match status" value="1"/>
</dbReference>
<reference evidence="2" key="1">
    <citation type="submission" date="2021-08" db="EMBL/GenBank/DDBJ databases">
        <title>Comparative analyses of Brucepasteria parasyntrophica and Teretinema zuelzerae.</title>
        <authorList>
            <person name="Song Y."/>
            <person name="Brune A."/>
        </authorList>
    </citation>
    <scope>NUCLEOTIDE SEQUENCE</scope>
    <source>
        <strain evidence="2">DSM 1903</strain>
    </source>
</reference>
<dbReference type="InterPro" id="IPR001539">
    <property type="entry name" value="Peptidase_U32"/>
</dbReference>
<accession>A0AAE3EIK0</accession>
<organism evidence="2 3">
    <name type="scientific">Teretinema zuelzerae</name>
    <dbReference type="NCBI Taxonomy" id="156"/>
    <lineage>
        <taxon>Bacteria</taxon>
        <taxon>Pseudomonadati</taxon>
        <taxon>Spirochaetota</taxon>
        <taxon>Spirochaetia</taxon>
        <taxon>Spirochaetales</taxon>
        <taxon>Treponemataceae</taxon>
        <taxon>Teretinema</taxon>
    </lineage>
</organism>
<feature type="region of interest" description="Disordered" evidence="1">
    <location>
        <begin position="400"/>
        <end position="425"/>
    </location>
</feature>
<dbReference type="AlphaFoldDB" id="A0AAE3EIK0"/>
<evidence type="ECO:0000313" key="3">
    <source>
        <dbReference type="Proteomes" id="UP001198163"/>
    </source>
</evidence>
<dbReference type="InterPro" id="IPR051454">
    <property type="entry name" value="RNA/ubiquinone_mod_enzymes"/>
</dbReference>
<keyword evidence="3" id="KW-1185">Reference proteome</keyword>
<proteinExistence type="predicted"/>
<protein>
    <submittedName>
        <fullName evidence="2">U32 family peptidase</fullName>
    </submittedName>
</protein>
<name>A0AAE3EIK0_9SPIR</name>
<dbReference type="PANTHER" id="PTHR30217">
    <property type="entry name" value="PEPTIDASE U32 FAMILY"/>
    <property type="match status" value="1"/>
</dbReference>
<dbReference type="PANTHER" id="PTHR30217:SF10">
    <property type="entry name" value="23S RRNA 5-HYDROXYCYTIDINE C2501 SYNTHASE"/>
    <property type="match status" value="1"/>
</dbReference>
<feature type="compositionally biased region" description="Low complexity" evidence="1">
    <location>
        <begin position="756"/>
        <end position="769"/>
    </location>
</feature>
<evidence type="ECO:0000313" key="2">
    <source>
        <dbReference type="EMBL" id="MCD1655670.1"/>
    </source>
</evidence>
<comment type="caution">
    <text evidence="2">The sequence shown here is derived from an EMBL/GenBank/DDBJ whole genome shotgun (WGS) entry which is preliminary data.</text>
</comment>
<sequence length="819" mass="89917">MMAELLAPAGNPEALDAAIGEGADAVYLGLKSFNARLRSSNFAWSQFEATVEALHKRAKKVLVTVNTVLQENETERMYRFLEYLNRIGPDGLIVQDFGVLNLARTHFPNLRIHASTQMNIASARAANAMSRSGVSRVVLARELGLPEVREIRERTSCELEVFVHGALCVSESGLCLFSSFLGGKSANRGMCAQACRRLYTAEVNGGTRQGYFFSPNDLQLIDRIPDLVQAGVNSFKIEGRMKSAEYVGTVVSAYRYVLDNWERDRKGSLETARRILANDFARAKTRYWYDSSHAENVLNPDQAGGTGISLGTIDKVREAGETREALLRGGSYDPDEGDSLRFHKKDDSARESHKIQKVTVEPAGRWLDIPEGFGKGDSVYLIQTKAMSRRYPRVLGDLSSYRSQPGGDRLPPLQLEKPPVQAPVTAAERATAGKPGAGKLSAFPEGIYVQVSTIEDLYSILMDRPVRAILELTAETLPALLGEASVSHSGGAGTLPFSKRELIISLDPFLPQEKEDGLSTALDRLVENGYVNFIVNNPGHIGMLRNRGLRLIAGPYLYTFNRWSIDWLNKQGLWQWITPLENSRDNLEASIDNSCREQAFVTVYAYPALFRMRFSLPKDYTFTFFSDRQGGSFKALSTQEGSYVFPEMPFSIADKTAVLQKAGFRRYVVDFSKTKVDRQEYRAVMDSLRKGTALEGVSRFNWKDGFYDPDRIEEYRQMNERASERSSAALKAKGYRGKGGDSAASGPGRGGRKGAGKPASGGAREGAAGRARDSNAGSARKPARSGKTGQSDRPGPSGRSRPAGKPGSAGRSGGPKKRG</sequence>
<evidence type="ECO:0000256" key="1">
    <source>
        <dbReference type="SAM" id="MobiDB-lite"/>
    </source>
</evidence>
<dbReference type="EMBL" id="JAINWA010000003">
    <property type="protein sequence ID" value="MCD1655670.1"/>
    <property type="molecule type" value="Genomic_DNA"/>
</dbReference>
<gene>
    <name evidence="2" type="ORF">K7J14_13310</name>
</gene>